<evidence type="ECO:0000313" key="3">
    <source>
        <dbReference type="Proteomes" id="UP000078316"/>
    </source>
</evidence>
<evidence type="ECO:0000313" key="2">
    <source>
        <dbReference type="EMBL" id="OAS18819.1"/>
    </source>
</evidence>
<organism evidence="2 3">
    <name type="scientific">Methylobacterium platani</name>
    <dbReference type="NCBI Taxonomy" id="427683"/>
    <lineage>
        <taxon>Bacteria</taxon>
        <taxon>Pseudomonadati</taxon>
        <taxon>Pseudomonadota</taxon>
        <taxon>Alphaproteobacteria</taxon>
        <taxon>Hyphomicrobiales</taxon>
        <taxon>Methylobacteriaceae</taxon>
        <taxon>Methylobacterium</taxon>
    </lineage>
</organism>
<accession>A0A179S4B6</accession>
<proteinExistence type="predicted"/>
<feature type="compositionally biased region" description="Pro residues" evidence="1">
    <location>
        <begin position="44"/>
        <end position="54"/>
    </location>
</feature>
<dbReference type="OrthoDB" id="7998243at2"/>
<reference evidence="2 3" key="1">
    <citation type="submission" date="2016-04" db="EMBL/GenBank/DDBJ databases">
        <authorList>
            <person name="Evans L.H."/>
            <person name="Alamgir A."/>
            <person name="Owens N."/>
            <person name="Weber N.D."/>
            <person name="Virtaneva K."/>
            <person name="Barbian K."/>
            <person name="Babar A."/>
            <person name="Rosenke K."/>
        </authorList>
    </citation>
    <scope>NUCLEOTIDE SEQUENCE [LARGE SCALE GENOMIC DNA]</scope>
    <source>
        <strain evidence="2 3">PMB02</strain>
    </source>
</reference>
<dbReference type="EMBL" id="LWHQ01000057">
    <property type="protein sequence ID" value="OAS18819.1"/>
    <property type="molecule type" value="Genomic_DNA"/>
</dbReference>
<sequence length="121" mass="12670">MVNGARLLAGIIAAGLLGPVSGPVISGPVMAADLPEPGFWPEARPAPGPPPLPRYFPRGDSDASSGRRVQAACQDFVPTNAPDDPTYVGSPFGLGKPSYYGFPPPRGVDDPYGRRLARRCL</sequence>
<dbReference type="AlphaFoldDB" id="A0A179S4B6"/>
<feature type="region of interest" description="Disordered" evidence="1">
    <location>
        <begin position="40"/>
        <end position="69"/>
    </location>
</feature>
<protein>
    <submittedName>
        <fullName evidence="2">Uncharacterized protein</fullName>
    </submittedName>
</protein>
<dbReference type="Proteomes" id="UP000078316">
    <property type="component" value="Unassembled WGS sequence"/>
</dbReference>
<dbReference type="STRING" id="427683.A5481_25650"/>
<dbReference type="RefSeq" id="WP_053082569.1">
    <property type="nucleotide sequence ID" value="NZ_LWHQ01000057.1"/>
</dbReference>
<evidence type="ECO:0000256" key="1">
    <source>
        <dbReference type="SAM" id="MobiDB-lite"/>
    </source>
</evidence>
<gene>
    <name evidence="2" type="ORF">A5481_25650</name>
</gene>
<name>A0A179S4B6_9HYPH</name>
<comment type="caution">
    <text evidence="2">The sequence shown here is derived from an EMBL/GenBank/DDBJ whole genome shotgun (WGS) entry which is preliminary data.</text>
</comment>